<evidence type="ECO:0000313" key="2">
    <source>
        <dbReference type="Proteomes" id="UP000199072"/>
    </source>
</evidence>
<evidence type="ECO:0008006" key="3">
    <source>
        <dbReference type="Google" id="ProtNLM"/>
    </source>
</evidence>
<dbReference type="RefSeq" id="WP_091157778.1">
    <property type="nucleotide sequence ID" value="NZ_FNAI01000031.1"/>
</dbReference>
<gene>
    <name evidence="1" type="ORF">SAMN05216464_1315</name>
</gene>
<protein>
    <recommendedName>
        <fullName evidence="3">Transposase</fullName>
    </recommendedName>
</protein>
<dbReference type="AlphaFoldDB" id="A0A1G7NXU8"/>
<dbReference type="OrthoDB" id="9803878at2"/>
<sequence length="105" mass="12136">MGCSFLARFKKLKEYVETVNGEPYRASAQTPLIELAPLRSSAQFLKVIESVFSGLVRSIIHNSDYSCADECKATINRYFKDLNDHFNNPKRARNKIWAKNWYSLN</sequence>
<reference evidence="1 2" key="1">
    <citation type="submission" date="2016-10" db="EMBL/GenBank/DDBJ databases">
        <authorList>
            <person name="de Groot N.N."/>
        </authorList>
    </citation>
    <scope>NUCLEOTIDE SEQUENCE [LARGE SCALE GENOMIC DNA]</scope>
    <source>
        <strain evidence="1 2">47C3B</strain>
    </source>
</reference>
<dbReference type="EMBL" id="FNAI01000031">
    <property type="protein sequence ID" value="SDF78852.1"/>
    <property type="molecule type" value="Genomic_DNA"/>
</dbReference>
<dbReference type="Proteomes" id="UP000199072">
    <property type="component" value="Unassembled WGS sequence"/>
</dbReference>
<name>A0A1G7NXU8_9SPHI</name>
<keyword evidence="2" id="KW-1185">Reference proteome</keyword>
<accession>A0A1G7NXU8</accession>
<evidence type="ECO:0000313" key="1">
    <source>
        <dbReference type="EMBL" id="SDF78852.1"/>
    </source>
</evidence>
<organism evidence="1 2">
    <name type="scientific">Mucilaginibacter pineti</name>
    <dbReference type="NCBI Taxonomy" id="1391627"/>
    <lineage>
        <taxon>Bacteria</taxon>
        <taxon>Pseudomonadati</taxon>
        <taxon>Bacteroidota</taxon>
        <taxon>Sphingobacteriia</taxon>
        <taxon>Sphingobacteriales</taxon>
        <taxon>Sphingobacteriaceae</taxon>
        <taxon>Mucilaginibacter</taxon>
    </lineage>
</organism>
<dbReference type="STRING" id="1391627.SAMN05216464_1315"/>
<proteinExistence type="predicted"/>